<dbReference type="InterPro" id="IPR008271">
    <property type="entry name" value="Ser/Thr_kinase_AS"/>
</dbReference>
<dbReference type="InterPro" id="IPR011009">
    <property type="entry name" value="Kinase-like_dom_sf"/>
</dbReference>
<feature type="compositionally biased region" description="Pro residues" evidence="10">
    <location>
        <begin position="20"/>
        <end position="29"/>
    </location>
</feature>
<feature type="domain" description="Protein kinase" evidence="11">
    <location>
        <begin position="161"/>
        <end position="761"/>
    </location>
</feature>
<dbReference type="PROSITE" id="PS00108">
    <property type="entry name" value="PROTEIN_KINASE_ST"/>
    <property type="match status" value="1"/>
</dbReference>
<protein>
    <recommendedName>
        <fullName evidence="1">non-specific serine/threonine protein kinase</fullName>
        <ecNumber evidence="1">2.7.11.1</ecNumber>
    </recommendedName>
</protein>
<feature type="region of interest" description="Disordered" evidence="10">
    <location>
        <begin position="455"/>
        <end position="574"/>
    </location>
</feature>
<name>A0A9W7ZWK0_9FUNG</name>
<evidence type="ECO:0000256" key="4">
    <source>
        <dbReference type="ARBA" id="ARBA00022741"/>
    </source>
</evidence>
<accession>A0A9W7ZWK0</accession>
<proteinExistence type="predicted"/>
<evidence type="ECO:0000313" key="13">
    <source>
        <dbReference type="Proteomes" id="UP001150538"/>
    </source>
</evidence>
<evidence type="ECO:0000256" key="8">
    <source>
        <dbReference type="ARBA" id="ARBA00048679"/>
    </source>
</evidence>
<evidence type="ECO:0000256" key="3">
    <source>
        <dbReference type="ARBA" id="ARBA00022679"/>
    </source>
</evidence>
<evidence type="ECO:0000259" key="11">
    <source>
        <dbReference type="PROSITE" id="PS50011"/>
    </source>
</evidence>
<dbReference type="InterPro" id="IPR000719">
    <property type="entry name" value="Prot_kinase_dom"/>
</dbReference>
<feature type="compositionally biased region" description="Polar residues" evidence="10">
    <location>
        <begin position="425"/>
        <end position="435"/>
    </location>
</feature>
<keyword evidence="6 9" id="KW-0067">ATP-binding</keyword>
<evidence type="ECO:0000256" key="10">
    <source>
        <dbReference type="SAM" id="MobiDB-lite"/>
    </source>
</evidence>
<dbReference type="GO" id="GO:0004674">
    <property type="term" value="F:protein serine/threonine kinase activity"/>
    <property type="evidence" value="ECO:0007669"/>
    <property type="project" value="UniProtKB-KW"/>
</dbReference>
<dbReference type="EMBL" id="JANBPU010000053">
    <property type="protein sequence ID" value="KAJ1918106.1"/>
    <property type="molecule type" value="Genomic_DNA"/>
</dbReference>
<dbReference type="SUPFAM" id="SSF56112">
    <property type="entry name" value="Protein kinase-like (PK-like)"/>
    <property type="match status" value="1"/>
</dbReference>
<feature type="region of interest" description="Disordered" evidence="10">
    <location>
        <begin position="404"/>
        <end position="435"/>
    </location>
</feature>
<dbReference type="Gene3D" id="1.10.510.10">
    <property type="entry name" value="Transferase(Phosphotransferase) domain 1"/>
    <property type="match status" value="2"/>
</dbReference>
<dbReference type="Proteomes" id="UP001150538">
    <property type="component" value="Unassembled WGS sequence"/>
</dbReference>
<dbReference type="PROSITE" id="PS50011">
    <property type="entry name" value="PROTEIN_KINASE_DOM"/>
    <property type="match status" value="1"/>
</dbReference>
<evidence type="ECO:0000313" key="12">
    <source>
        <dbReference type="EMBL" id="KAJ1918106.1"/>
    </source>
</evidence>
<feature type="compositionally biased region" description="Basic and acidic residues" evidence="10">
    <location>
        <begin position="35"/>
        <end position="46"/>
    </location>
</feature>
<dbReference type="SMART" id="SM00220">
    <property type="entry name" value="S_TKc"/>
    <property type="match status" value="1"/>
</dbReference>
<dbReference type="InterPro" id="IPR017441">
    <property type="entry name" value="Protein_kinase_ATP_BS"/>
</dbReference>
<dbReference type="FunFam" id="3.30.200.20:FF:000770">
    <property type="entry name" value="SRSF protein kinase 2"/>
    <property type="match status" value="1"/>
</dbReference>
<dbReference type="InterPro" id="IPR051334">
    <property type="entry name" value="SRPK"/>
</dbReference>
<evidence type="ECO:0000256" key="6">
    <source>
        <dbReference type="ARBA" id="ARBA00022840"/>
    </source>
</evidence>
<feature type="compositionally biased region" description="Polar residues" evidence="10">
    <location>
        <begin position="515"/>
        <end position="527"/>
    </location>
</feature>
<keyword evidence="5" id="KW-0418">Kinase</keyword>
<comment type="catalytic activity">
    <reaction evidence="8">
        <text>L-seryl-[protein] + ATP = O-phospho-L-seryl-[protein] + ADP + H(+)</text>
        <dbReference type="Rhea" id="RHEA:17989"/>
        <dbReference type="Rhea" id="RHEA-COMP:9863"/>
        <dbReference type="Rhea" id="RHEA-COMP:11604"/>
        <dbReference type="ChEBI" id="CHEBI:15378"/>
        <dbReference type="ChEBI" id="CHEBI:29999"/>
        <dbReference type="ChEBI" id="CHEBI:30616"/>
        <dbReference type="ChEBI" id="CHEBI:83421"/>
        <dbReference type="ChEBI" id="CHEBI:456216"/>
        <dbReference type="EC" id="2.7.11.1"/>
    </reaction>
</comment>
<dbReference type="GO" id="GO:0000245">
    <property type="term" value="P:spliceosomal complex assembly"/>
    <property type="evidence" value="ECO:0007669"/>
    <property type="project" value="TreeGrafter"/>
</dbReference>
<feature type="compositionally biased region" description="Polar residues" evidence="10">
    <location>
        <begin position="540"/>
        <end position="555"/>
    </location>
</feature>
<dbReference type="FunFam" id="1.10.510.10:FF:000275">
    <property type="entry name" value="SRSF protein kinase 2 isoform X3"/>
    <property type="match status" value="1"/>
</dbReference>
<reference evidence="12" key="1">
    <citation type="submission" date="2022-07" db="EMBL/GenBank/DDBJ databases">
        <title>Phylogenomic reconstructions and comparative analyses of Kickxellomycotina fungi.</title>
        <authorList>
            <person name="Reynolds N.K."/>
            <person name="Stajich J.E."/>
            <person name="Barry K."/>
            <person name="Grigoriev I.V."/>
            <person name="Crous P."/>
            <person name="Smith M.E."/>
        </authorList>
    </citation>
    <scope>NUCLEOTIDE SEQUENCE</scope>
    <source>
        <strain evidence="12">NBRC 100468</strain>
    </source>
</reference>
<evidence type="ECO:0000256" key="7">
    <source>
        <dbReference type="ARBA" id="ARBA00047899"/>
    </source>
</evidence>
<sequence length="763" mass="83840">MNGAVINAKRRAMAKKIKPKIPPPPPPPSQQQLLKTKDAQKDRNENTSKGNQLSNSSPHHHSSSHGGTKKSGDGISSHNKLNNGHYSQHPSEHHHNHHYYRNDSNICDDNDDSRPITSDEGEINSNNGGGSHLSDEEDVSDYRKGGYHPISIGDRFKDHRYIVVRKLGWGHFSTVWLAYDSHRDIHVALKVVKSASHYTEAAKDEVKLCARVAVASETHYGRPHVVELLDDFEHSGPHGRHVCMVFEVLGENLLSLLRNSEQYHSLTAALNAARNDPKMVGEGQSSQIPHNPDASKNGEMRINTASSSSYPANIKHTTSGGGGGGGGGGSGPTDSKVQGLPVPLVKKISRQILRGLAYMHGVCGIIHTDLKPENILVCIDNVEDVIRRELAQKNQLVQPAAVAATTTTTTTQKISTPTKKKSSANINNPSGSFQLGTEIQPHKFIQESWSVSNSGAVSRAHSIEPSPEPPGSPRHNSNTVGGGSKSSKSTTPARGSGLRNDSNSSGSKNKMDIESPTNVTKPSSQLGSLERNFNGFNVGDQLSTLNPQTHIINTSNNKNQQPPEFNNNNNNNNNPATAITADINNNNNGTSVVASSRGLRVKIADLGNATWKQKHFTEDIQTRQYRSPEVIIGAKWDETADIWSCACLIFELLTGEYLFEPHSGDRFDKDEDHLAQIMETLGPFSKPFARSGRYSSEFFNRHGQLRHIPRLNPLYLEDLLYEEYGFSRPDANELTDFLMPMLAINPRNRVKAEVALMHPWLYK</sequence>
<dbReference type="AlphaFoldDB" id="A0A9W7ZWK0"/>
<dbReference type="GO" id="GO:0050684">
    <property type="term" value="P:regulation of mRNA processing"/>
    <property type="evidence" value="ECO:0007669"/>
    <property type="project" value="TreeGrafter"/>
</dbReference>
<feature type="region of interest" description="Disordered" evidence="10">
    <location>
        <begin position="1"/>
        <end position="140"/>
    </location>
</feature>
<feature type="compositionally biased region" description="Polar residues" evidence="10">
    <location>
        <begin position="74"/>
        <end position="84"/>
    </location>
</feature>
<keyword evidence="2" id="KW-0723">Serine/threonine-protein kinase</keyword>
<feature type="compositionally biased region" description="Polar residues" evidence="10">
    <location>
        <begin position="303"/>
        <end position="318"/>
    </location>
</feature>
<evidence type="ECO:0000256" key="5">
    <source>
        <dbReference type="ARBA" id="ARBA00022777"/>
    </source>
</evidence>
<comment type="catalytic activity">
    <reaction evidence="7">
        <text>L-threonyl-[protein] + ATP = O-phospho-L-threonyl-[protein] + ADP + H(+)</text>
        <dbReference type="Rhea" id="RHEA:46608"/>
        <dbReference type="Rhea" id="RHEA-COMP:11060"/>
        <dbReference type="Rhea" id="RHEA-COMP:11605"/>
        <dbReference type="ChEBI" id="CHEBI:15378"/>
        <dbReference type="ChEBI" id="CHEBI:30013"/>
        <dbReference type="ChEBI" id="CHEBI:30616"/>
        <dbReference type="ChEBI" id="CHEBI:61977"/>
        <dbReference type="ChEBI" id="CHEBI:456216"/>
        <dbReference type="EC" id="2.7.11.1"/>
    </reaction>
</comment>
<feature type="compositionally biased region" description="Polar residues" evidence="10">
    <location>
        <begin position="499"/>
        <end position="508"/>
    </location>
</feature>
<keyword evidence="4 9" id="KW-0547">Nucleotide-binding</keyword>
<comment type="caution">
    <text evidence="12">The sequence shown here is derived from an EMBL/GenBank/DDBJ whole genome shotgun (WGS) entry which is preliminary data.</text>
</comment>
<dbReference type="PANTHER" id="PTHR47634">
    <property type="entry name" value="PROTEIN KINASE DOMAIN-CONTAINING PROTEIN-RELATED"/>
    <property type="match status" value="1"/>
</dbReference>
<evidence type="ECO:0000256" key="9">
    <source>
        <dbReference type="PROSITE-ProRule" id="PRU10141"/>
    </source>
</evidence>
<dbReference type="Pfam" id="PF00069">
    <property type="entry name" value="Pkinase"/>
    <property type="match status" value="2"/>
</dbReference>
<gene>
    <name evidence="12" type="ORF">H4219_002828</name>
</gene>
<feature type="region of interest" description="Disordered" evidence="10">
    <location>
        <begin position="278"/>
        <end position="336"/>
    </location>
</feature>
<dbReference type="PANTHER" id="PTHR47634:SF9">
    <property type="entry name" value="PROTEIN KINASE DOMAIN-CONTAINING PROTEIN-RELATED"/>
    <property type="match status" value="1"/>
</dbReference>
<keyword evidence="13" id="KW-1185">Reference proteome</keyword>
<feature type="compositionally biased region" description="Gly residues" evidence="10">
    <location>
        <begin position="319"/>
        <end position="331"/>
    </location>
</feature>
<dbReference type="PROSITE" id="PS00107">
    <property type="entry name" value="PROTEIN_KINASE_ATP"/>
    <property type="match status" value="1"/>
</dbReference>
<dbReference type="GO" id="GO:0005524">
    <property type="term" value="F:ATP binding"/>
    <property type="evidence" value="ECO:0007669"/>
    <property type="project" value="UniProtKB-UniRule"/>
</dbReference>
<dbReference type="OrthoDB" id="2649at2759"/>
<evidence type="ECO:0000256" key="1">
    <source>
        <dbReference type="ARBA" id="ARBA00012513"/>
    </source>
</evidence>
<dbReference type="Gene3D" id="3.30.200.20">
    <property type="entry name" value="Phosphorylase Kinase, domain 1"/>
    <property type="match status" value="1"/>
</dbReference>
<evidence type="ECO:0000256" key="2">
    <source>
        <dbReference type="ARBA" id="ARBA00022527"/>
    </source>
</evidence>
<dbReference type="EC" id="2.7.11.1" evidence="1"/>
<keyword evidence="3" id="KW-0808">Transferase</keyword>
<feature type="binding site" evidence="9">
    <location>
        <position position="190"/>
    </location>
    <ligand>
        <name>ATP</name>
        <dbReference type="ChEBI" id="CHEBI:30616"/>
    </ligand>
</feature>
<feature type="compositionally biased region" description="Low complexity" evidence="10">
    <location>
        <begin position="404"/>
        <end position="417"/>
    </location>
</feature>
<feature type="compositionally biased region" description="Low complexity" evidence="10">
    <location>
        <begin position="556"/>
        <end position="574"/>
    </location>
</feature>
<feature type="compositionally biased region" description="Basic residues" evidence="10">
    <location>
        <begin position="8"/>
        <end position="19"/>
    </location>
</feature>
<organism evidence="12 13">
    <name type="scientific">Mycoemilia scoparia</name>
    <dbReference type="NCBI Taxonomy" id="417184"/>
    <lineage>
        <taxon>Eukaryota</taxon>
        <taxon>Fungi</taxon>
        <taxon>Fungi incertae sedis</taxon>
        <taxon>Zoopagomycota</taxon>
        <taxon>Kickxellomycotina</taxon>
        <taxon>Kickxellomycetes</taxon>
        <taxon>Kickxellales</taxon>
        <taxon>Kickxellaceae</taxon>
        <taxon>Mycoemilia</taxon>
    </lineage>
</organism>